<feature type="region of interest" description="Disordered" evidence="6">
    <location>
        <begin position="29"/>
        <end position="49"/>
    </location>
</feature>
<dbReference type="FunFam" id="2.30.42.10:FF:000011">
    <property type="entry name" value="partitioning defective 3 homolog isoform X1"/>
    <property type="match status" value="1"/>
</dbReference>
<dbReference type="GO" id="GO:0030010">
    <property type="term" value="P:establishment of cell polarity"/>
    <property type="evidence" value="ECO:0007669"/>
    <property type="project" value="TreeGrafter"/>
</dbReference>
<dbReference type="CDD" id="cd23059">
    <property type="entry name" value="PDZ3_Par3-like"/>
    <property type="match status" value="1"/>
</dbReference>
<dbReference type="InterPro" id="IPR052213">
    <property type="entry name" value="PAR3"/>
</dbReference>
<dbReference type="Proteomes" id="UP000694541">
    <property type="component" value="Unplaced"/>
</dbReference>
<reference evidence="8" key="2">
    <citation type="submission" date="2025-09" db="UniProtKB">
        <authorList>
            <consortium name="Ensembl"/>
        </authorList>
    </citation>
    <scope>IDENTIFICATION</scope>
</reference>
<dbReference type="PANTHER" id="PTHR16484:SF4">
    <property type="entry name" value="PARTITIONING DEFECTIVE 3 HOMOLOG B"/>
    <property type="match status" value="1"/>
</dbReference>
<dbReference type="GO" id="GO:0008104">
    <property type="term" value="P:intracellular protein localization"/>
    <property type="evidence" value="ECO:0007669"/>
    <property type="project" value="TreeGrafter"/>
</dbReference>
<evidence type="ECO:0000256" key="2">
    <source>
        <dbReference type="ARBA" id="ARBA00064457"/>
    </source>
</evidence>
<dbReference type="GO" id="GO:0035091">
    <property type="term" value="F:phosphatidylinositol binding"/>
    <property type="evidence" value="ECO:0007669"/>
    <property type="project" value="TreeGrafter"/>
</dbReference>
<dbReference type="GO" id="GO:0007155">
    <property type="term" value="P:cell adhesion"/>
    <property type="evidence" value="ECO:0007669"/>
    <property type="project" value="TreeGrafter"/>
</dbReference>
<evidence type="ECO:0000256" key="3">
    <source>
        <dbReference type="ARBA" id="ARBA00071372"/>
    </source>
</evidence>
<dbReference type="InterPro" id="IPR036034">
    <property type="entry name" value="PDZ_sf"/>
</dbReference>
<protein>
    <recommendedName>
        <fullName evidence="3">Partitioning defective 3 homolog B</fullName>
    </recommendedName>
    <alternativeName>
        <fullName evidence="4">PAR3-beta</fullName>
    </alternativeName>
    <alternativeName>
        <fullName evidence="5">Partitioning defective 3-like protein</fullName>
    </alternativeName>
</protein>
<dbReference type="PANTHER" id="PTHR16484">
    <property type="entry name" value="PARTITIONING DEFECTIVE 3 RELATED"/>
    <property type="match status" value="1"/>
</dbReference>
<feature type="domain" description="PDZ" evidence="7">
    <location>
        <begin position="441"/>
        <end position="516"/>
    </location>
</feature>
<dbReference type="Pfam" id="PF00595">
    <property type="entry name" value="PDZ"/>
    <property type="match status" value="2"/>
</dbReference>
<dbReference type="GO" id="GO:0043296">
    <property type="term" value="C:apical junction complex"/>
    <property type="evidence" value="ECO:0007669"/>
    <property type="project" value="TreeGrafter"/>
</dbReference>
<dbReference type="SUPFAM" id="SSF50156">
    <property type="entry name" value="PDZ domain-like"/>
    <property type="match status" value="3"/>
</dbReference>
<evidence type="ECO:0000259" key="7">
    <source>
        <dbReference type="PROSITE" id="PS50106"/>
    </source>
</evidence>
<dbReference type="Gene3D" id="2.30.42.10">
    <property type="match status" value="3"/>
</dbReference>
<dbReference type="CDD" id="cd06691">
    <property type="entry name" value="PDZ1_Par3-like"/>
    <property type="match status" value="1"/>
</dbReference>
<evidence type="ECO:0000256" key="5">
    <source>
        <dbReference type="ARBA" id="ARBA00080550"/>
    </source>
</evidence>
<evidence type="ECO:0000313" key="9">
    <source>
        <dbReference type="Proteomes" id="UP000694541"/>
    </source>
</evidence>
<dbReference type="GO" id="GO:0005912">
    <property type="term" value="C:adherens junction"/>
    <property type="evidence" value="ECO:0007669"/>
    <property type="project" value="TreeGrafter"/>
</dbReference>
<dbReference type="GO" id="GO:0045197">
    <property type="term" value="P:establishment or maintenance of epithelial cell apical/basal polarity"/>
    <property type="evidence" value="ECO:0007669"/>
    <property type="project" value="TreeGrafter"/>
</dbReference>
<comment type="subunit">
    <text evidence="2">Interacts with PARD6B. Interacts with INSC/inscuteable.</text>
</comment>
<feature type="compositionally biased region" description="Polar residues" evidence="6">
    <location>
        <begin position="36"/>
        <end position="49"/>
    </location>
</feature>
<dbReference type="Ensembl" id="ENSANIT00000025831.1">
    <property type="protein sequence ID" value="ENSANIP00000024999.1"/>
    <property type="gene ID" value="ENSANIG00000016903.1"/>
</dbReference>
<dbReference type="AlphaFoldDB" id="A0A8B9NNE2"/>
<dbReference type="GO" id="GO:0016324">
    <property type="term" value="C:apical plasma membrane"/>
    <property type="evidence" value="ECO:0007669"/>
    <property type="project" value="TreeGrafter"/>
</dbReference>
<proteinExistence type="predicted"/>
<keyword evidence="9" id="KW-1185">Reference proteome</keyword>
<reference evidence="8" key="1">
    <citation type="submission" date="2025-08" db="UniProtKB">
        <authorList>
            <consortium name="Ensembl"/>
        </authorList>
    </citation>
    <scope>IDENTIFICATION</scope>
</reference>
<dbReference type="GO" id="GO:0051660">
    <property type="term" value="P:establishment of centrosome localization"/>
    <property type="evidence" value="ECO:0007669"/>
    <property type="project" value="TreeGrafter"/>
</dbReference>
<dbReference type="GO" id="GO:0000226">
    <property type="term" value="P:microtubule cytoskeleton organization"/>
    <property type="evidence" value="ECO:0007669"/>
    <property type="project" value="TreeGrafter"/>
</dbReference>
<dbReference type="FunFam" id="2.30.42.10:FF:000078">
    <property type="entry name" value="Partitioning defective 3 homolog B"/>
    <property type="match status" value="1"/>
</dbReference>
<accession>A0A8B9NNE2</accession>
<comment type="function">
    <text evidence="1">Putative adapter protein involved in asymmetrical cell division and cell polarization processes. May play a role in the formation of epithelial tight junctions.</text>
</comment>
<evidence type="ECO:0000256" key="1">
    <source>
        <dbReference type="ARBA" id="ARBA00055389"/>
    </source>
</evidence>
<dbReference type="SMART" id="SM00228">
    <property type="entry name" value="PDZ"/>
    <property type="match status" value="3"/>
</dbReference>
<dbReference type="PROSITE" id="PS50106">
    <property type="entry name" value="PDZ"/>
    <property type="match status" value="3"/>
</dbReference>
<evidence type="ECO:0000256" key="6">
    <source>
        <dbReference type="SAM" id="MobiDB-lite"/>
    </source>
</evidence>
<dbReference type="FunFam" id="2.30.42.10:FF:000117">
    <property type="entry name" value="partitioning defective 3 homolog B isoform X2"/>
    <property type="match status" value="1"/>
</dbReference>
<feature type="domain" description="PDZ" evidence="7">
    <location>
        <begin position="144"/>
        <end position="220"/>
    </location>
</feature>
<dbReference type="CDD" id="cd23058">
    <property type="entry name" value="PDZ2_Par3-like"/>
    <property type="match status" value="1"/>
</dbReference>
<name>A0A8B9NNE2_9AVES</name>
<feature type="domain" description="PDZ" evidence="7">
    <location>
        <begin position="326"/>
        <end position="399"/>
    </location>
</feature>
<sequence>MLTNGGMLTEKSMSAQGGAELIAVYDEQETHRKTDGTNGNLTDRNSPDSFETEVAAQLAAFQPIGGEIEVTPSALKLGTPLLVRRSSDPALGPPADFQPRASHSSDHSLKHVVAVGVINVEIREGLNCLAYEMCFPVLFFSEMTKTVEISGEGGPLGIHVVPFFSSLSGRMLGLFIRGIEENSRSRRDGLFHENECIVKINHVDLADKTFAQAQDIFRQAMKFQSVILEVLPPYNREQYEKSAIAPLCFLDNEEGVPKTKIPPPVHPKPALKTVTLSGASSLEAGVQATLQQAKSPSLPRLGRKLSSPSLSPLMGFGIKKNAKKIKIDLKKGPEGLGFTVVTRDSSVHGPGPIFVKNILPKGAAVKDGRLQSGDRILEVNGRDITGRTQEELVAMLRSTKQGETVCMTVARQEEAFLPRELKGEPNCSILSPETTEQLTFEIPLNDSGSAGLGVSLKGNKSRETGADLGIFIKSVIHGGAAFKDGRLRVNDQLVAVNGESLLGKSNHEAMETLRRSMSMEGNIRGRIQLVVLRRLEVQTEVKQ</sequence>
<dbReference type="GO" id="GO:0005938">
    <property type="term" value="C:cell cortex"/>
    <property type="evidence" value="ECO:0007669"/>
    <property type="project" value="TreeGrafter"/>
</dbReference>
<organism evidence="8 9">
    <name type="scientific">Accipiter nisus</name>
    <name type="common">Eurasian sparrowhawk</name>
    <dbReference type="NCBI Taxonomy" id="211598"/>
    <lineage>
        <taxon>Eukaryota</taxon>
        <taxon>Metazoa</taxon>
        <taxon>Chordata</taxon>
        <taxon>Craniata</taxon>
        <taxon>Vertebrata</taxon>
        <taxon>Euteleostomi</taxon>
        <taxon>Archelosauria</taxon>
        <taxon>Archosauria</taxon>
        <taxon>Dinosauria</taxon>
        <taxon>Saurischia</taxon>
        <taxon>Theropoda</taxon>
        <taxon>Coelurosauria</taxon>
        <taxon>Aves</taxon>
        <taxon>Neognathae</taxon>
        <taxon>Neoaves</taxon>
        <taxon>Telluraves</taxon>
        <taxon>Accipitrimorphae</taxon>
        <taxon>Accipitriformes</taxon>
        <taxon>Accipitridae</taxon>
        <taxon>Accipitrinae</taxon>
        <taxon>Accipiter</taxon>
    </lineage>
</organism>
<dbReference type="InterPro" id="IPR001478">
    <property type="entry name" value="PDZ"/>
</dbReference>
<evidence type="ECO:0000256" key="4">
    <source>
        <dbReference type="ARBA" id="ARBA00080501"/>
    </source>
</evidence>
<evidence type="ECO:0000313" key="8">
    <source>
        <dbReference type="Ensembl" id="ENSANIP00000024999.1"/>
    </source>
</evidence>